<gene>
    <name evidence="2" type="ORF">M23134_06558</name>
</gene>
<evidence type="ECO:0000313" key="3">
    <source>
        <dbReference type="Proteomes" id="UP000004095"/>
    </source>
</evidence>
<sequence>MFCNGFALWVACGDTSNGVRRFLYRKQYTHYPNPNPTPARLKFPHKKSPTQKEWSLLIP</sequence>
<proteinExistence type="predicted"/>
<dbReference type="Proteomes" id="UP000004095">
    <property type="component" value="Unassembled WGS sequence"/>
</dbReference>
<accession>A1ZQU4</accession>
<name>A1ZQU4_MICM2</name>
<keyword evidence="3" id="KW-1185">Reference proteome</keyword>
<comment type="caution">
    <text evidence="2">The sequence shown here is derived from an EMBL/GenBank/DDBJ whole genome shotgun (WGS) entry which is preliminary data.</text>
</comment>
<evidence type="ECO:0000313" key="2">
    <source>
        <dbReference type="EMBL" id="EAY27248.1"/>
    </source>
</evidence>
<dbReference type="EMBL" id="AAWS01000025">
    <property type="protein sequence ID" value="EAY27248.1"/>
    <property type="molecule type" value="Genomic_DNA"/>
</dbReference>
<protein>
    <submittedName>
        <fullName evidence="2">Uncharacterized protein</fullName>
    </submittedName>
</protein>
<reference evidence="2 3" key="1">
    <citation type="submission" date="2007-01" db="EMBL/GenBank/DDBJ databases">
        <authorList>
            <person name="Haygood M."/>
            <person name="Podell S."/>
            <person name="Anderson C."/>
            <person name="Hopkinson B."/>
            <person name="Roe K."/>
            <person name="Barbeau K."/>
            <person name="Gaasterland T."/>
            <person name="Ferriera S."/>
            <person name="Johnson J."/>
            <person name="Kravitz S."/>
            <person name="Beeson K."/>
            <person name="Sutton G."/>
            <person name="Rogers Y.-H."/>
            <person name="Friedman R."/>
            <person name="Frazier M."/>
            <person name="Venter J.C."/>
        </authorList>
    </citation>
    <scope>NUCLEOTIDE SEQUENCE [LARGE SCALE GENOMIC DNA]</scope>
    <source>
        <strain evidence="2 3">ATCC 23134</strain>
    </source>
</reference>
<organism evidence="2 3">
    <name type="scientific">Microscilla marina ATCC 23134</name>
    <dbReference type="NCBI Taxonomy" id="313606"/>
    <lineage>
        <taxon>Bacteria</taxon>
        <taxon>Pseudomonadati</taxon>
        <taxon>Bacteroidota</taxon>
        <taxon>Cytophagia</taxon>
        <taxon>Cytophagales</taxon>
        <taxon>Microscillaceae</taxon>
        <taxon>Microscilla</taxon>
    </lineage>
</organism>
<feature type="region of interest" description="Disordered" evidence="1">
    <location>
        <begin position="39"/>
        <end position="59"/>
    </location>
</feature>
<evidence type="ECO:0000256" key="1">
    <source>
        <dbReference type="SAM" id="MobiDB-lite"/>
    </source>
</evidence>
<dbReference type="AlphaFoldDB" id="A1ZQU4"/>